<organism evidence="3 4">
    <name type="scientific">Phyllosticta citriasiana</name>
    <dbReference type="NCBI Taxonomy" id="595635"/>
    <lineage>
        <taxon>Eukaryota</taxon>
        <taxon>Fungi</taxon>
        <taxon>Dikarya</taxon>
        <taxon>Ascomycota</taxon>
        <taxon>Pezizomycotina</taxon>
        <taxon>Dothideomycetes</taxon>
        <taxon>Dothideomycetes incertae sedis</taxon>
        <taxon>Botryosphaeriales</taxon>
        <taxon>Phyllostictaceae</taxon>
        <taxon>Phyllosticta</taxon>
    </lineage>
</organism>
<feature type="compositionally biased region" description="Basic and acidic residues" evidence="1">
    <location>
        <begin position="216"/>
        <end position="241"/>
    </location>
</feature>
<evidence type="ECO:0000313" key="3">
    <source>
        <dbReference type="EMBL" id="KAK7524132.1"/>
    </source>
</evidence>
<feature type="region of interest" description="Disordered" evidence="1">
    <location>
        <begin position="216"/>
        <end position="242"/>
    </location>
</feature>
<reference evidence="3 4" key="1">
    <citation type="submission" date="2024-04" db="EMBL/GenBank/DDBJ databases">
        <title>Phyllosticta paracitricarpa is synonymous to the EU quarantine fungus P. citricarpa based on phylogenomic analyses.</title>
        <authorList>
            <consortium name="Lawrence Berkeley National Laboratory"/>
            <person name="Van Ingen-Buijs V.A."/>
            <person name="Van Westerhoven A.C."/>
            <person name="Haridas S."/>
            <person name="Skiadas P."/>
            <person name="Martin F."/>
            <person name="Groenewald J.Z."/>
            <person name="Crous P.W."/>
            <person name="Seidl M.F."/>
        </authorList>
    </citation>
    <scope>NUCLEOTIDE SEQUENCE [LARGE SCALE GENOMIC DNA]</scope>
    <source>
        <strain evidence="3 4">CBS 123371</strain>
    </source>
</reference>
<dbReference type="PANTHER" id="PTHR42085:SF7">
    <property type="entry name" value="F-BOX DOMAIN-CONTAINING PROTEIN"/>
    <property type="match status" value="1"/>
</dbReference>
<dbReference type="InterPro" id="IPR038883">
    <property type="entry name" value="AN11006-like"/>
</dbReference>
<dbReference type="InterPro" id="IPR045518">
    <property type="entry name" value="2EXR"/>
</dbReference>
<dbReference type="Pfam" id="PF20150">
    <property type="entry name" value="2EXR"/>
    <property type="match status" value="1"/>
</dbReference>
<dbReference type="PANTHER" id="PTHR42085">
    <property type="entry name" value="F-BOX DOMAIN-CONTAINING PROTEIN"/>
    <property type="match status" value="1"/>
</dbReference>
<dbReference type="Proteomes" id="UP001363622">
    <property type="component" value="Unassembled WGS sequence"/>
</dbReference>
<accession>A0ABR1KZ90</accession>
<protein>
    <recommendedName>
        <fullName evidence="2">2EXR domain-containing protein</fullName>
    </recommendedName>
</protein>
<evidence type="ECO:0000313" key="4">
    <source>
        <dbReference type="Proteomes" id="UP001363622"/>
    </source>
</evidence>
<evidence type="ECO:0000259" key="2">
    <source>
        <dbReference type="Pfam" id="PF20150"/>
    </source>
</evidence>
<comment type="caution">
    <text evidence="3">The sequence shown here is derived from an EMBL/GenBank/DDBJ whole genome shotgun (WGS) entry which is preliminary data.</text>
</comment>
<proteinExistence type="predicted"/>
<name>A0ABR1KZ90_9PEZI</name>
<keyword evidence="4" id="KW-1185">Reference proteome</keyword>
<feature type="domain" description="2EXR" evidence="2">
    <location>
        <begin position="10"/>
        <end position="68"/>
    </location>
</feature>
<sequence>MAHTDASTLPPFLRLPFELRLQIYSYALPKTVHEASKQDDDGLVWQRSDIALLSVNRQISEECLDCIYGDNTFVVECGYSKIEFRFRTILPDNHNLAPSRTYSFLDHFSQRNIQRIRHYLIHVERVDSYTGMIKYNCSGRGLTDRTREQVRRLVECLRYGTLQKVDVRFVNYEGRWETQEVLRPLVLLRGVRIAIVSGGLRPEFAKYLQDKMMETGDRIGGEKSSAHRARDSNMREQRRDPVPPLLEKVLLAS</sequence>
<gene>
    <name evidence="3" type="ORF">IWZ03DRAFT_18665</name>
</gene>
<evidence type="ECO:0000256" key="1">
    <source>
        <dbReference type="SAM" id="MobiDB-lite"/>
    </source>
</evidence>
<dbReference type="EMBL" id="JBBPHU010000001">
    <property type="protein sequence ID" value="KAK7524132.1"/>
    <property type="molecule type" value="Genomic_DNA"/>
</dbReference>